<dbReference type="InterPro" id="IPR013766">
    <property type="entry name" value="Thioredoxin_domain"/>
</dbReference>
<dbReference type="SUPFAM" id="SSF52833">
    <property type="entry name" value="Thioredoxin-like"/>
    <property type="match status" value="1"/>
</dbReference>
<dbReference type="PANTHER" id="PTHR42852">
    <property type="entry name" value="THIOL:DISULFIDE INTERCHANGE PROTEIN DSBE"/>
    <property type="match status" value="1"/>
</dbReference>
<dbReference type="Proteomes" id="UP000192756">
    <property type="component" value="Unassembled WGS sequence"/>
</dbReference>
<dbReference type="InterPro" id="IPR000866">
    <property type="entry name" value="AhpC/TSA"/>
</dbReference>
<protein>
    <submittedName>
        <fullName evidence="7">Peroxiredoxin</fullName>
    </submittedName>
</protein>
<dbReference type="Gene3D" id="3.40.30.10">
    <property type="entry name" value="Glutaredoxin"/>
    <property type="match status" value="1"/>
</dbReference>
<keyword evidence="3" id="KW-1015">Disulfide bond</keyword>
<evidence type="ECO:0000313" key="8">
    <source>
        <dbReference type="Proteomes" id="UP000192756"/>
    </source>
</evidence>
<dbReference type="EMBL" id="FWXT01000005">
    <property type="protein sequence ID" value="SMD05292.1"/>
    <property type="molecule type" value="Genomic_DNA"/>
</dbReference>
<accession>A0A1W2E784</accession>
<dbReference type="STRING" id="151894.SAMN04488524_4455"/>
<dbReference type="RefSeq" id="WP_159451764.1">
    <property type="nucleotide sequence ID" value="NZ_FWXT01000005.1"/>
</dbReference>
<evidence type="ECO:0000256" key="3">
    <source>
        <dbReference type="ARBA" id="ARBA00023157"/>
    </source>
</evidence>
<evidence type="ECO:0000256" key="2">
    <source>
        <dbReference type="ARBA" id="ARBA00022748"/>
    </source>
</evidence>
<dbReference type="CDD" id="cd02966">
    <property type="entry name" value="TlpA_like_family"/>
    <property type="match status" value="1"/>
</dbReference>
<dbReference type="PROSITE" id="PS51352">
    <property type="entry name" value="THIOREDOXIN_2"/>
    <property type="match status" value="1"/>
</dbReference>
<keyword evidence="4" id="KW-0676">Redox-active center</keyword>
<dbReference type="GO" id="GO:0030313">
    <property type="term" value="C:cell envelope"/>
    <property type="evidence" value="ECO:0007669"/>
    <property type="project" value="UniProtKB-SubCell"/>
</dbReference>
<dbReference type="GO" id="GO:0017004">
    <property type="term" value="P:cytochrome complex assembly"/>
    <property type="evidence" value="ECO:0007669"/>
    <property type="project" value="UniProtKB-KW"/>
</dbReference>
<dbReference type="OrthoDB" id="745924at2"/>
<feature type="domain" description="Thioredoxin" evidence="6">
    <location>
        <begin position="238"/>
        <end position="382"/>
    </location>
</feature>
<dbReference type="GO" id="GO:0016209">
    <property type="term" value="F:antioxidant activity"/>
    <property type="evidence" value="ECO:0007669"/>
    <property type="project" value="InterPro"/>
</dbReference>
<dbReference type="GO" id="GO:0016491">
    <property type="term" value="F:oxidoreductase activity"/>
    <property type="evidence" value="ECO:0007669"/>
    <property type="project" value="InterPro"/>
</dbReference>
<evidence type="ECO:0000256" key="4">
    <source>
        <dbReference type="ARBA" id="ARBA00023284"/>
    </source>
</evidence>
<keyword evidence="5" id="KW-0732">Signal</keyword>
<evidence type="ECO:0000256" key="5">
    <source>
        <dbReference type="SAM" id="SignalP"/>
    </source>
</evidence>
<proteinExistence type="predicted"/>
<organism evidence="7 8">
    <name type="scientific">Pedobacter africanus</name>
    <dbReference type="NCBI Taxonomy" id="151894"/>
    <lineage>
        <taxon>Bacteria</taxon>
        <taxon>Pseudomonadati</taxon>
        <taxon>Bacteroidota</taxon>
        <taxon>Sphingobacteriia</taxon>
        <taxon>Sphingobacteriales</taxon>
        <taxon>Sphingobacteriaceae</taxon>
        <taxon>Pedobacter</taxon>
    </lineage>
</organism>
<dbReference type="Pfam" id="PF00578">
    <property type="entry name" value="AhpC-TSA"/>
    <property type="match status" value="1"/>
</dbReference>
<gene>
    <name evidence="7" type="ORF">SAMN04488524_4455</name>
</gene>
<dbReference type="InterPro" id="IPR025380">
    <property type="entry name" value="DUF4369"/>
</dbReference>
<feature type="chain" id="PRO_5012664407" evidence="5">
    <location>
        <begin position="18"/>
        <end position="384"/>
    </location>
</feature>
<keyword evidence="2" id="KW-0201">Cytochrome c-type biogenesis</keyword>
<dbReference type="InterPro" id="IPR017937">
    <property type="entry name" value="Thioredoxin_CS"/>
</dbReference>
<keyword evidence="8" id="KW-1185">Reference proteome</keyword>
<dbReference type="InterPro" id="IPR050553">
    <property type="entry name" value="Thioredoxin_ResA/DsbE_sf"/>
</dbReference>
<evidence type="ECO:0000256" key="1">
    <source>
        <dbReference type="ARBA" id="ARBA00004196"/>
    </source>
</evidence>
<sequence>MKKVLLLLCMLPFVGFAQQNFTLSGKLKPQSVPSKAFLYYTLNNKSMIDSVDIKNGGFTFKGSITEPVQAFIKLKKKITVPVKPGKRPETDLLSFMLEPGTLSIVSKTDSVKSAVVSGTEIADAMLKVYASRDLINARAKAFLVPFYAATDQQKKDQAFVEPFQKKMEEFKAEMDNIPPDFIRNNPDCYFSLILFKQYVFNAADPTGSEAVFAGLSPRLKASSLGQQFQQQITSWKVLGIGQQAHDFSQNDVDGKPVKLSDFKGKYVLLDFWASWCAPCRSENPWVKHMYERYKNKNFTVLGVSLDNPGQREAWLKAIKDDKLTWTNVSDLNGFNNEVAKMYFVQGIPTNFLIGPDGKILARNLRGSELTRKLVEVLGEITPGK</sequence>
<name>A0A1W2E784_9SPHI</name>
<reference evidence="8" key="1">
    <citation type="submission" date="2017-04" db="EMBL/GenBank/DDBJ databases">
        <authorList>
            <person name="Varghese N."/>
            <person name="Submissions S."/>
        </authorList>
    </citation>
    <scope>NUCLEOTIDE SEQUENCE [LARGE SCALE GENOMIC DNA]</scope>
    <source>
        <strain evidence="8">DSM 12126</strain>
    </source>
</reference>
<comment type="subcellular location">
    <subcellularLocation>
        <location evidence="1">Cell envelope</location>
    </subcellularLocation>
</comment>
<dbReference type="PROSITE" id="PS00194">
    <property type="entry name" value="THIOREDOXIN_1"/>
    <property type="match status" value="1"/>
</dbReference>
<feature type="signal peptide" evidence="5">
    <location>
        <begin position="1"/>
        <end position="17"/>
    </location>
</feature>
<evidence type="ECO:0000313" key="7">
    <source>
        <dbReference type="EMBL" id="SMD05292.1"/>
    </source>
</evidence>
<dbReference type="InterPro" id="IPR036249">
    <property type="entry name" value="Thioredoxin-like_sf"/>
</dbReference>
<dbReference type="Pfam" id="PF14289">
    <property type="entry name" value="DUF4369"/>
    <property type="match status" value="1"/>
</dbReference>
<dbReference type="AlphaFoldDB" id="A0A1W2E784"/>
<dbReference type="PANTHER" id="PTHR42852:SF6">
    <property type="entry name" value="THIOL:DISULFIDE INTERCHANGE PROTEIN DSBE"/>
    <property type="match status" value="1"/>
</dbReference>
<evidence type="ECO:0000259" key="6">
    <source>
        <dbReference type="PROSITE" id="PS51352"/>
    </source>
</evidence>